<dbReference type="Proteomes" id="UP000248918">
    <property type="component" value="Unassembled WGS sequence"/>
</dbReference>
<comment type="caution">
    <text evidence="1">The sequence shown here is derived from an EMBL/GenBank/DDBJ whole genome shotgun (WGS) entry which is preliminary data.</text>
</comment>
<accession>A0A329BFU5</accession>
<dbReference type="AlphaFoldDB" id="A0A329BFU5"/>
<evidence type="ECO:0000313" key="2">
    <source>
        <dbReference type="Proteomes" id="UP000248918"/>
    </source>
</evidence>
<name>A0A329BFU5_9BURK</name>
<sequence length="305" mass="34572">MVNSFVKTGQFTLRKSYRNDAGAWVVEEVAGNKVQLRGMLSFIDSVRVFPQKKLAMEKKDKREQRIPRVELKDMDGASRTYRRYLQYTQFFNPELPFVICEGKTDNVYIKCALRQLADTYPQLVSKTASENKLLLNFFNYTKVADRILHLGGGTGDFQTFIGNYGSEFKGFKSKEKRNPVILLIDNDEGTAKIFSSVKTATKRKSPVDGSEPFYHIADNFYVVAIPRLSGKSTTIEDFFDPTLLKTKLGTKVFSGKDGFDSATEYGKHYFAEYIVKKGQKTIDFSGFHPILERLVAVLTAHAAKP</sequence>
<proteinExistence type="predicted"/>
<evidence type="ECO:0000313" key="1">
    <source>
        <dbReference type="EMBL" id="RAS21219.1"/>
    </source>
</evidence>
<organism evidence="1 2">
    <name type="scientific">Paraburkholderia bryophila</name>
    <dbReference type="NCBI Taxonomy" id="420952"/>
    <lineage>
        <taxon>Bacteria</taxon>
        <taxon>Pseudomonadati</taxon>
        <taxon>Pseudomonadota</taxon>
        <taxon>Betaproteobacteria</taxon>
        <taxon>Burkholderiales</taxon>
        <taxon>Burkholderiaceae</taxon>
        <taxon>Paraburkholderia</taxon>
    </lineage>
</organism>
<reference evidence="1 2" key="1">
    <citation type="submission" date="2018-06" db="EMBL/GenBank/DDBJ databases">
        <title>Genomic Encyclopedia of Type Strains, Phase III (KMG-III): the genomes of soil and plant-associated and newly described type strains.</title>
        <authorList>
            <person name="Whitman W."/>
        </authorList>
    </citation>
    <scope>NUCLEOTIDE SEQUENCE [LARGE SCALE GENOMIC DNA]</scope>
    <source>
        <strain evidence="1 2">LMG 23644</strain>
    </source>
</reference>
<protein>
    <submittedName>
        <fullName evidence="1">Uncharacterized protein</fullName>
    </submittedName>
</protein>
<dbReference type="EMBL" id="QLTK01000030">
    <property type="protein sequence ID" value="RAS21219.1"/>
    <property type="molecule type" value="Genomic_DNA"/>
</dbReference>
<gene>
    <name evidence="1" type="ORF">BX591_13048</name>
</gene>